<evidence type="ECO:0000256" key="2">
    <source>
        <dbReference type="SAM" id="Phobius"/>
    </source>
</evidence>
<dbReference type="Proteomes" id="UP001642464">
    <property type="component" value="Unassembled WGS sequence"/>
</dbReference>
<evidence type="ECO:0000313" key="4">
    <source>
        <dbReference type="EMBL" id="CAK9022744.1"/>
    </source>
</evidence>
<sequence>MDSAGFAQGGPAATHPLRKERIFCLVHDLLEQTLGSRRADRDRRARAQGRTRWTFEMLGLHGEQGPATWDEAMQDRSSRPPGDPRDVASCGDLEPKEEPDTRASAPSALFTPSLLPGLLCPEPRAASPPPTEAGWDSLASVSLEGRILRVAALVDGPLLAQMLQETKTSARTAREARRVSGGEMGEEKHFSEPWVSLARHVTHLANRPVLSVLIAGEEVRRARFSSFSDRLGPRLGLGCQPKLVELMLMGSTIPASAHRLDSRLAAACSRAWDAVTATECGKVAWSRYWNVAWRIRRADDGAAPWSPRCAEEVKRPKADGYGYWWVSANGFSFFHNEGGFHGTGGPELVSGGAGQLVEPWILSEALLSLILALLAIDLVIQWVSETLGTLGFEAPVGRSTETRPSSVEAGRLHVSIVLLLGTLCTADLALAVGAGGARVSLPLVLFAVTECGYVFRMVRPWLHFVLMSLALVLSVLVLLLLPCQRRLAKATQTRWRVPWAAKLLLAVGCGRQLWCYRRTSEGVGADLLSQLGSDAWAMAQGKLLPSKNREVGNGRKRVLLGLSSSFPPLLIFHWEAAADVLLEASLAANATPFLHQTLARPDVISGSAIAGVPVTLKTAWEVLCGVSPSATADFREQGSNLRHRG</sequence>
<organism evidence="3 5">
    <name type="scientific">Durusdinium trenchii</name>
    <dbReference type="NCBI Taxonomy" id="1381693"/>
    <lineage>
        <taxon>Eukaryota</taxon>
        <taxon>Sar</taxon>
        <taxon>Alveolata</taxon>
        <taxon>Dinophyceae</taxon>
        <taxon>Suessiales</taxon>
        <taxon>Symbiodiniaceae</taxon>
        <taxon>Durusdinium</taxon>
    </lineage>
</organism>
<keyword evidence="2" id="KW-1133">Transmembrane helix</keyword>
<feature type="region of interest" description="Disordered" evidence="1">
    <location>
        <begin position="71"/>
        <end position="108"/>
    </location>
</feature>
<keyword evidence="2" id="KW-0472">Membrane</keyword>
<dbReference type="EMBL" id="CAXAMM010010225">
    <property type="protein sequence ID" value="CAK9022744.1"/>
    <property type="molecule type" value="Genomic_DNA"/>
</dbReference>
<gene>
    <name evidence="3" type="ORF">SCF082_LOCUS15863</name>
    <name evidence="4" type="ORF">SCF082_LOCUS15931</name>
</gene>
<keyword evidence="5" id="KW-1185">Reference proteome</keyword>
<comment type="caution">
    <text evidence="3">The sequence shown here is derived from an EMBL/GenBank/DDBJ whole genome shotgun (WGS) entry which is preliminary data.</text>
</comment>
<name>A0ABP0K734_9DINO</name>
<keyword evidence="2" id="KW-0812">Transmembrane</keyword>
<accession>A0ABP0K734</accession>
<dbReference type="EMBL" id="CAXAMM010010213">
    <property type="protein sequence ID" value="CAK9022619.1"/>
    <property type="molecule type" value="Genomic_DNA"/>
</dbReference>
<feature type="compositionally biased region" description="Basic and acidic residues" evidence="1">
    <location>
        <begin position="73"/>
        <end position="86"/>
    </location>
</feature>
<reference evidence="3 5" key="1">
    <citation type="submission" date="2024-02" db="EMBL/GenBank/DDBJ databases">
        <authorList>
            <person name="Chen Y."/>
            <person name="Shah S."/>
            <person name="Dougan E. K."/>
            <person name="Thang M."/>
            <person name="Chan C."/>
        </authorList>
    </citation>
    <scope>NUCLEOTIDE SEQUENCE [LARGE SCALE GENOMIC DNA]</scope>
</reference>
<evidence type="ECO:0000256" key="1">
    <source>
        <dbReference type="SAM" id="MobiDB-lite"/>
    </source>
</evidence>
<evidence type="ECO:0000313" key="5">
    <source>
        <dbReference type="Proteomes" id="UP001642464"/>
    </source>
</evidence>
<proteinExistence type="predicted"/>
<feature type="transmembrane region" description="Helical" evidence="2">
    <location>
        <begin position="461"/>
        <end position="481"/>
    </location>
</feature>
<evidence type="ECO:0000313" key="3">
    <source>
        <dbReference type="EMBL" id="CAK9022619.1"/>
    </source>
</evidence>
<protein>
    <submittedName>
        <fullName evidence="3">Uncharacterized protein</fullName>
    </submittedName>
</protein>